<dbReference type="SUPFAM" id="SSF57889">
    <property type="entry name" value="Cysteine-rich domain"/>
    <property type="match status" value="1"/>
</dbReference>
<dbReference type="Proteomes" id="UP000027222">
    <property type="component" value="Unassembled WGS sequence"/>
</dbReference>
<keyword evidence="1" id="KW-0479">Metal-binding</keyword>
<feature type="region of interest" description="Disordered" evidence="3">
    <location>
        <begin position="115"/>
        <end position="136"/>
    </location>
</feature>
<proteinExistence type="predicted"/>
<dbReference type="OrthoDB" id="6270916at2759"/>
<feature type="compositionally biased region" description="Basic residues" evidence="3">
    <location>
        <begin position="192"/>
        <end position="202"/>
    </location>
</feature>
<dbReference type="InterPro" id="IPR002219">
    <property type="entry name" value="PKC_DAG/PE"/>
</dbReference>
<evidence type="ECO:0000256" key="3">
    <source>
        <dbReference type="SAM" id="MobiDB-lite"/>
    </source>
</evidence>
<dbReference type="InterPro" id="IPR046349">
    <property type="entry name" value="C1-like_sf"/>
</dbReference>
<organism evidence="5 6">
    <name type="scientific">Galerina marginata (strain CBS 339.88)</name>
    <dbReference type="NCBI Taxonomy" id="685588"/>
    <lineage>
        <taxon>Eukaryota</taxon>
        <taxon>Fungi</taxon>
        <taxon>Dikarya</taxon>
        <taxon>Basidiomycota</taxon>
        <taxon>Agaricomycotina</taxon>
        <taxon>Agaricomycetes</taxon>
        <taxon>Agaricomycetidae</taxon>
        <taxon>Agaricales</taxon>
        <taxon>Agaricineae</taxon>
        <taxon>Strophariaceae</taxon>
        <taxon>Galerina</taxon>
    </lineage>
</organism>
<keyword evidence="2" id="KW-0862">Zinc</keyword>
<evidence type="ECO:0000313" key="6">
    <source>
        <dbReference type="Proteomes" id="UP000027222"/>
    </source>
</evidence>
<reference evidence="6" key="1">
    <citation type="journal article" date="2014" name="Proc. Natl. Acad. Sci. U.S.A.">
        <title>Extensive sampling of basidiomycete genomes demonstrates inadequacy of the white-rot/brown-rot paradigm for wood decay fungi.</title>
        <authorList>
            <person name="Riley R."/>
            <person name="Salamov A.A."/>
            <person name="Brown D.W."/>
            <person name="Nagy L.G."/>
            <person name="Floudas D."/>
            <person name="Held B.W."/>
            <person name="Levasseur A."/>
            <person name="Lombard V."/>
            <person name="Morin E."/>
            <person name="Otillar R."/>
            <person name="Lindquist E.A."/>
            <person name="Sun H."/>
            <person name="LaButti K.M."/>
            <person name="Schmutz J."/>
            <person name="Jabbour D."/>
            <person name="Luo H."/>
            <person name="Baker S.E."/>
            <person name="Pisabarro A.G."/>
            <person name="Walton J.D."/>
            <person name="Blanchette R.A."/>
            <person name="Henrissat B."/>
            <person name="Martin F."/>
            <person name="Cullen D."/>
            <person name="Hibbett D.S."/>
            <person name="Grigoriev I.V."/>
        </authorList>
    </citation>
    <scope>NUCLEOTIDE SEQUENCE [LARGE SCALE GENOMIC DNA]</scope>
    <source>
        <strain evidence="6">CBS 339.88</strain>
    </source>
</reference>
<dbReference type="SMART" id="SM00109">
    <property type="entry name" value="C1"/>
    <property type="match status" value="1"/>
</dbReference>
<feature type="domain" description="Phorbol-ester/DAG-type" evidence="4">
    <location>
        <begin position="588"/>
        <end position="640"/>
    </location>
</feature>
<dbReference type="Pfam" id="PF00130">
    <property type="entry name" value="C1_1"/>
    <property type="match status" value="1"/>
</dbReference>
<gene>
    <name evidence="5" type="ORF">GALMADRAFT_239698</name>
</gene>
<dbReference type="HOGENOM" id="CLU_001302_0_0_1"/>
<accession>A0A067TNY5</accession>
<keyword evidence="6" id="KW-1185">Reference proteome</keyword>
<dbReference type="Gene3D" id="3.30.60.20">
    <property type="match status" value="1"/>
</dbReference>
<feature type="region of interest" description="Disordered" evidence="3">
    <location>
        <begin position="781"/>
        <end position="815"/>
    </location>
</feature>
<feature type="region of interest" description="Disordered" evidence="3">
    <location>
        <begin position="172"/>
        <end position="208"/>
    </location>
</feature>
<dbReference type="STRING" id="685588.A0A067TNY5"/>
<dbReference type="CDD" id="cd00029">
    <property type="entry name" value="C1"/>
    <property type="match status" value="1"/>
</dbReference>
<feature type="region of interest" description="Disordered" evidence="3">
    <location>
        <begin position="354"/>
        <end position="378"/>
    </location>
</feature>
<evidence type="ECO:0000256" key="2">
    <source>
        <dbReference type="ARBA" id="ARBA00022833"/>
    </source>
</evidence>
<name>A0A067TNY5_GALM3</name>
<evidence type="ECO:0000313" key="5">
    <source>
        <dbReference type="EMBL" id="KDR81629.1"/>
    </source>
</evidence>
<dbReference type="GO" id="GO:0046872">
    <property type="term" value="F:metal ion binding"/>
    <property type="evidence" value="ECO:0007669"/>
    <property type="project" value="UniProtKB-KW"/>
</dbReference>
<evidence type="ECO:0000259" key="4">
    <source>
        <dbReference type="PROSITE" id="PS50081"/>
    </source>
</evidence>
<feature type="compositionally biased region" description="Basic and acidic residues" evidence="3">
    <location>
        <begin position="176"/>
        <end position="186"/>
    </location>
</feature>
<evidence type="ECO:0000256" key="1">
    <source>
        <dbReference type="ARBA" id="ARBA00022723"/>
    </source>
</evidence>
<sequence>MTDGRANRNNLSLLDTSFTFNVYDETWDPGASAAQLSPTVRTAVIPTNVAPPAEPHINSRARNESRKLLSHVLIQLANRRKPESIVETIASITHESSEGSFGALAETLKEAIKRGGRHEARVERRPTIARDDSDDEREHLFTTDDTIDLLVQLMDVLTMSVAQRWQIFEDSPNLQDPERRPGRDSKLSSAFRRSRSGGKRSRSSSPYKGQVQVPELLSLCVSVLRSIVSEDCRYRVASPRPSRPPNSLQILTLNIAQFLVHSHRHSPRVISQIAFAMIPALHTFNSSMNPRLLFFFESSVVRIVLENLEDIQGPSKNSVPRVTNPDVVINSSTGYHQNPVVSIQIDEVQAESPPSHLGRKWLSPSNPAMGDQVQSTNNPRQSPNIYYLAFLIPPLLGAMLDSFNNASVSNIDEGMSARFIKLLELIASSKLDAYNDILEVIAYRGPTPRRLAIASLARLWPKSIGHSVISHSLCSFNLDEAKSLHTARDPYAHQFMPWHFERAHNFVHLGNILHGDCRSCSKSITGFGLLCPFCMTAVHFDCYEYPRGNYEIHYAMDDDSPVQRIAMCRFSRLQINGDPVPGIIVKHSHRFEPANWFTLCLCFVCQKPLWGTFAQGLKCGECSISLHRTCVPSFYSVERCGVQRITSRDMTINWNSLRSSCLDHFPVLHFTRDQLKRCTYEEVAIFHSVLRIQLQILLNGVEFGSIVVVQRGKKAANSMDQTLDSFELHEVTRTCEQLLGSGRLALSPLTQQYMQETEMSRPEIMHNWSYLEYVTAAIKTSSPQSRKPPRSASDLLNVDHSVDVDDEESDSTTYPFESTTLSHMRNILAVDFTLHSDHAAQFILNQLHHLSFFERVDRGFLPFEDIFHEKDVKCIFPLPLGLDLSMNVETLVSAVEASLADLDLSSNEFGFLLLTRRFWPNGLASEYGLKRLAGRILSWILDEDDSLGVMLREFVAKQQPPPGVRTDRHSPPWPLLPDFRPGSAGPASNGGDYVAARRSLLFRFALPWLLELHNLHPDFYCQTVFDTCFQAAVNRDPKEFDMSHYVNLERNHSNLCDDVLRSIVKLCQFSVVFTVFDQLFVRWMDLLFDLNQVDKAMPSLPRLWGNDNDTTQRTSFLVDPTFGLSDAPSPLYVDPLRAVSNLAAQSREGLSRSLSYLSGVVKSGVDIPTTSFKQFLTLITSKSNKDSLLENANMFTRATFLSLWLRSSGRQNLQALISILHSHLAPKILESLITGKEVAISFSIIRQSLAACLLLYGCERSSITAAGIVSSRDIHELPSRRKLTIRGGGVVDPVIIEPEILNALKLYLQSNVDDVSCLIAKFVNMFITESPFLEGFEIDNFILRNGKLISFCAWTVYNIQQENIATVRTALLLRSLLVDSEHFQDILSTNMDPLTSSTEQRLSSVNRLFRMISDVTSPAFHVEGRQWRPSVIEIFYYFFSALWADPNEEIRIAVRSFSAALLPGHFEAIALCWNEALTKAPILERTRLVGFLIQLRPHFLGWKVLAWENIIDTLVEYDYDPKGIHEAFVGVNNTFTESRKDTYRLSSADPDLSHLRVSMILLSLQMIADGVEIDNFSVMKLKVQFVQIAGFGQISVFPSQSGQSFNLQFGDISEISDSAYPCIEELAHVVDAPHYLKLSYAALGIPDGPENKTVSVLIGSVFLDASLSILGTLRSVASLPVLTLKCVLETLYIIIHKYDFEDHLFQHLQPLLRRSVLRVMELLSTDISYELRQLSLSIAQASIKKWHSFLGATVSTILELVATEIASQTGTSQDSLVVHGKLLIGSTLQSFHNKGLLLDLMRRPLQPDFFIVLNQVFNGKGKDTTLLLQATCDQLLRDTLFRAVDCDPASFQTVLQNISSFIDVVYHQGYSLELIVFTGQHLTHLVRRMSDGTIQGADPSPLIMISVVLMQNNKKLVKELLPYVDTVLRVALNRLQVDLSSLNRLIKVASTYRPRVQDTAPGTVDIISVLFEILVDAIRMKTKMLPLTIKSLIESLIENENSDSIPPSTTHGQLFRNMMDDAYNFLQNYAWHEENIEHDFQAVMATARLLLQATNSQDPTMFSRLTEEKSSKSPLNIRSWNVLLLTALQGGNDDWRSMIFSSFPTFGNTYSALLRSYVHSGIPSSTNATTDINQAHIAMKLWFMLANTVSKQNQSGETTVSGVWNELWPPYEGFLNVLETEAQAGLHSTLVSLTSTSVADLLIYIHSLKTPLSFDTSAHVAILNRLRLLNRGESTSTKIARAMRLMTEPTPDIVSGSVLMDQIAKELVAAEKIQIVESRRDNSKIPGDRYRKDGRLPTT</sequence>
<dbReference type="PROSITE" id="PS50081">
    <property type="entry name" value="ZF_DAG_PE_2"/>
    <property type="match status" value="1"/>
</dbReference>
<dbReference type="PROSITE" id="PS00479">
    <property type="entry name" value="ZF_DAG_PE_1"/>
    <property type="match status" value="1"/>
</dbReference>
<dbReference type="EMBL" id="KL142370">
    <property type="protein sequence ID" value="KDR81629.1"/>
    <property type="molecule type" value="Genomic_DNA"/>
</dbReference>
<protein>
    <recommendedName>
        <fullName evidence="4">Phorbol-ester/DAG-type domain-containing protein</fullName>
    </recommendedName>
</protein>